<proteinExistence type="predicted"/>
<feature type="binding site" evidence="7">
    <location>
        <begin position="140"/>
        <end position="141"/>
    </location>
    <ligand>
        <name>ATP</name>
        <dbReference type="ChEBI" id="CHEBI:30616"/>
    </ligand>
</feature>
<dbReference type="PROSITE" id="PS50011">
    <property type="entry name" value="PROTEIN_KINASE_DOM"/>
    <property type="match status" value="1"/>
</dbReference>
<feature type="cross-link" description="Glycyl lysine isopeptide (Lys-Gly) (interchain with G-Cter in SUMO2)" evidence="8">
    <location>
        <position position="138"/>
    </location>
</feature>
<evidence type="ECO:0000256" key="7">
    <source>
        <dbReference type="PIRSR" id="PIRSR630616-2"/>
    </source>
</evidence>
<evidence type="ECO:0000259" key="10">
    <source>
        <dbReference type="PROSITE" id="PS50011"/>
    </source>
</evidence>
<evidence type="ECO:0000256" key="4">
    <source>
        <dbReference type="ARBA" id="ARBA00022777"/>
    </source>
</evidence>
<dbReference type="PROSITE" id="PS00108">
    <property type="entry name" value="PROTEIN_KINASE_ST"/>
    <property type="match status" value="1"/>
</dbReference>
<keyword evidence="12" id="KW-1185">Reference proteome</keyword>
<dbReference type="GO" id="GO:0004674">
    <property type="term" value="F:protein serine/threonine kinase activity"/>
    <property type="evidence" value="ECO:0007669"/>
    <property type="project" value="UniProtKB-KW"/>
</dbReference>
<dbReference type="InterPro" id="IPR011009">
    <property type="entry name" value="Kinase-like_dom_sf"/>
</dbReference>
<keyword evidence="3 7" id="KW-0547">Nucleotide-binding</keyword>
<feature type="compositionally biased region" description="Low complexity" evidence="9">
    <location>
        <begin position="527"/>
        <end position="540"/>
    </location>
</feature>
<evidence type="ECO:0000256" key="1">
    <source>
        <dbReference type="ARBA" id="ARBA00022527"/>
    </source>
</evidence>
<keyword evidence="1" id="KW-0723">Serine/threonine-protein kinase</keyword>
<feature type="region of interest" description="Disordered" evidence="9">
    <location>
        <begin position="415"/>
        <end position="567"/>
    </location>
</feature>
<feature type="active site" description="Proton acceptor" evidence="6">
    <location>
        <position position="136"/>
    </location>
</feature>
<keyword evidence="4" id="KW-0418">Kinase</keyword>
<dbReference type="InterPro" id="IPR030616">
    <property type="entry name" value="Aur-like"/>
</dbReference>
<evidence type="ECO:0000256" key="2">
    <source>
        <dbReference type="ARBA" id="ARBA00022679"/>
    </source>
</evidence>
<dbReference type="InterPro" id="IPR008271">
    <property type="entry name" value="Ser/Thr_kinase_AS"/>
</dbReference>
<evidence type="ECO:0000313" key="12">
    <source>
        <dbReference type="Proteomes" id="UP000075714"/>
    </source>
</evidence>
<feature type="compositionally biased region" description="Low complexity" evidence="9">
    <location>
        <begin position="342"/>
        <end position="365"/>
    </location>
</feature>
<evidence type="ECO:0000256" key="3">
    <source>
        <dbReference type="ARBA" id="ARBA00022741"/>
    </source>
</evidence>
<feature type="compositionally biased region" description="Basic residues" evidence="9">
    <location>
        <begin position="543"/>
        <end position="552"/>
    </location>
</feature>
<evidence type="ECO:0000256" key="9">
    <source>
        <dbReference type="SAM" id="MobiDB-lite"/>
    </source>
</evidence>
<evidence type="ECO:0000313" key="11">
    <source>
        <dbReference type="EMBL" id="KXZ55808.1"/>
    </source>
</evidence>
<dbReference type="PANTHER" id="PTHR24350">
    <property type="entry name" value="SERINE/THREONINE-PROTEIN KINASE IAL-RELATED"/>
    <property type="match status" value="1"/>
</dbReference>
<dbReference type="EMBL" id="LSYV01000003">
    <property type="protein sequence ID" value="KXZ55808.1"/>
    <property type="molecule type" value="Genomic_DNA"/>
</dbReference>
<accession>A0A150H1T5</accession>
<feature type="compositionally biased region" description="Low complexity" evidence="9">
    <location>
        <begin position="461"/>
        <end position="474"/>
    </location>
</feature>
<sequence>MGQARERTHFSLRLLALDRSCAGGSTALVYQAEDRDTGTQVALKVLHGPERVPREAVEREIAFGCTITHDNLVRLIDVFAEGRQLIIVWELVRGCDLQVLLCRCGGRMPEDMAAFFFTQALRGLVFMHANGFCHRDIKPENCMVDLETQQLKLIDFGLSKHLHSAKTLGVGTPELLKWYEHNFGHVVRQGYDARRVDAWAMGVLMYLLVTGRCPFEDPANTNNVVITINNIRAGRMKPVPPGLSRGCADMILGLLQPKPENRTTLEELLECEWLASSARRYARTAPLHDGSPPVGSGPSPLEQWIDLRAYREVAVTALADAEEPRGAAAAPTPARVDNPHHSSAAAAPAGPAVAPATTAVASQTVEPDAGERGGSWSQALQEEVEADVAAAARAMLGVAGVHPAPATAIVAAGKRVTPPSPSAPPVAASSPLRASSIPPIRAIDDRLEGGDQGGGGGSAMARAPEPATPVAAEAAGDRRGGRRPHHHGAGGRGRRHRRSRRHRHRHTHEERSSEGGSGSGSGDGADSDGSSLDSSAGAEAGPRRRREHHKGPLSRLAALLHRKVHLG</sequence>
<evidence type="ECO:0000256" key="8">
    <source>
        <dbReference type="PIRSR" id="PIRSR630616-3"/>
    </source>
</evidence>
<dbReference type="GO" id="GO:0005524">
    <property type="term" value="F:ATP binding"/>
    <property type="evidence" value="ECO:0007669"/>
    <property type="project" value="UniProtKB-KW"/>
</dbReference>
<feature type="compositionally biased region" description="Basic residues" evidence="9">
    <location>
        <begin position="480"/>
        <end position="506"/>
    </location>
</feature>
<feature type="region of interest" description="Disordered" evidence="9">
    <location>
        <begin position="322"/>
        <end position="375"/>
    </location>
</feature>
<feature type="binding site" evidence="7">
    <location>
        <position position="44"/>
    </location>
    <ligand>
        <name>ATP</name>
        <dbReference type="ChEBI" id="CHEBI:30616"/>
    </ligand>
</feature>
<gene>
    <name evidence="11" type="ORF">GPECTOR_2g1358</name>
</gene>
<dbReference type="Proteomes" id="UP000075714">
    <property type="component" value="Unassembled WGS sequence"/>
</dbReference>
<name>A0A150H1T5_GONPE</name>
<evidence type="ECO:0000256" key="6">
    <source>
        <dbReference type="PIRSR" id="PIRSR630616-1"/>
    </source>
</evidence>
<dbReference type="OrthoDB" id="512143at2759"/>
<comment type="caution">
    <text evidence="11">The sequence shown here is derived from an EMBL/GenBank/DDBJ whole genome shotgun (WGS) entry which is preliminary data.</text>
</comment>
<feature type="compositionally biased region" description="Low complexity" evidence="9">
    <location>
        <begin position="425"/>
        <end position="436"/>
    </location>
</feature>
<feature type="binding site" evidence="7">
    <location>
        <position position="155"/>
    </location>
    <ligand>
        <name>ATP</name>
        <dbReference type="ChEBI" id="CHEBI:30616"/>
    </ligand>
</feature>
<keyword evidence="2" id="KW-0808">Transferase</keyword>
<dbReference type="SMART" id="SM00220">
    <property type="entry name" value="S_TKc"/>
    <property type="match status" value="1"/>
</dbReference>
<dbReference type="STRING" id="33097.A0A150H1T5"/>
<protein>
    <recommendedName>
        <fullName evidence="10">Protein kinase domain-containing protein</fullName>
    </recommendedName>
</protein>
<dbReference type="AlphaFoldDB" id="A0A150H1T5"/>
<dbReference type="Gene3D" id="1.10.510.10">
    <property type="entry name" value="Transferase(Phosphotransferase) domain 1"/>
    <property type="match status" value="1"/>
</dbReference>
<organism evidence="11 12">
    <name type="scientific">Gonium pectorale</name>
    <name type="common">Green alga</name>
    <dbReference type="NCBI Taxonomy" id="33097"/>
    <lineage>
        <taxon>Eukaryota</taxon>
        <taxon>Viridiplantae</taxon>
        <taxon>Chlorophyta</taxon>
        <taxon>core chlorophytes</taxon>
        <taxon>Chlorophyceae</taxon>
        <taxon>CS clade</taxon>
        <taxon>Chlamydomonadales</taxon>
        <taxon>Volvocaceae</taxon>
        <taxon>Gonium</taxon>
    </lineage>
</organism>
<reference evidence="12" key="1">
    <citation type="journal article" date="2016" name="Nat. Commun.">
        <title>The Gonium pectorale genome demonstrates co-option of cell cycle regulation during the evolution of multicellularity.</title>
        <authorList>
            <person name="Hanschen E.R."/>
            <person name="Marriage T.N."/>
            <person name="Ferris P.J."/>
            <person name="Hamaji T."/>
            <person name="Toyoda A."/>
            <person name="Fujiyama A."/>
            <person name="Neme R."/>
            <person name="Noguchi H."/>
            <person name="Minakuchi Y."/>
            <person name="Suzuki M."/>
            <person name="Kawai-Toyooka H."/>
            <person name="Smith D.R."/>
            <person name="Sparks H."/>
            <person name="Anderson J."/>
            <person name="Bakaric R."/>
            <person name="Luria V."/>
            <person name="Karger A."/>
            <person name="Kirschner M.W."/>
            <person name="Durand P.M."/>
            <person name="Michod R.E."/>
            <person name="Nozaki H."/>
            <person name="Olson B.J."/>
        </authorList>
    </citation>
    <scope>NUCLEOTIDE SEQUENCE [LARGE SCALE GENOMIC DNA]</scope>
    <source>
        <strain evidence="12">NIES-2863</strain>
    </source>
</reference>
<evidence type="ECO:0000256" key="5">
    <source>
        <dbReference type="ARBA" id="ARBA00022840"/>
    </source>
</evidence>
<dbReference type="InterPro" id="IPR000719">
    <property type="entry name" value="Prot_kinase_dom"/>
</dbReference>
<feature type="domain" description="Protein kinase" evidence="10">
    <location>
        <begin position="15"/>
        <end position="274"/>
    </location>
</feature>
<dbReference type="Pfam" id="PF00069">
    <property type="entry name" value="Pkinase"/>
    <property type="match status" value="1"/>
</dbReference>
<dbReference type="SUPFAM" id="SSF56112">
    <property type="entry name" value="Protein kinase-like (PK-like)"/>
    <property type="match status" value="1"/>
</dbReference>
<keyword evidence="5 7" id="KW-0067">ATP-binding</keyword>